<keyword evidence="3" id="KW-1185">Reference proteome</keyword>
<dbReference type="Proteomes" id="UP000078543">
    <property type="component" value="Unassembled WGS sequence"/>
</dbReference>
<feature type="domain" description="YjiS-like" evidence="1">
    <location>
        <begin position="37"/>
        <end position="68"/>
    </location>
</feature>
<sequence length="78" mass="8996">MTAIDSRHDFEAIRRLATELRRRAIDHAITATVGRVKLWAGRLVGRAELSRLSARDLKDIGVTEYEVRMECAKPFWKD</sequence>
<dbReference type="EMBL" id="LWQU01000198">
    <property type="protein sequence ID" value="OAN44346.1"/>
    <property type="molecule type" value="Genomic_DNA"/>
</dbReference>
<proteinExistence type="predicted"/>
<evidence type="ECO:0000313" key="2">
    <source>
        <dbReference type="EMBL" id="OAN44346.1"/>
    </source>
</evidence>
<gene>
    <name evidence="2" type="ORF">A6A05_17535</name>
</gene>
<accession>A0A178M749</accession>
<organism evidence="2 3">
    <name type="scientific">Magnetospirillum moscoviense</name>
    <dbReference type="NCBI Taxonomy" id="1437059"/>
    <lineage>
        <taxon>Bacteria</taxon>
        <taxon>Pseudomonadati</taxon>
        <taxon>Pseudomonadota</taxon>
        <taxon>Alphaproteobacteria</taxon>
        <taxon>Rhodospirillales</taxon>
        <taxon>Rhodospirillaceae</taxon>
        <taxon>Magnetospirillum</taxon>
    </lineage>
</organism>
<dbReference type="Pfam" id="PF06568">
    <property type="entry name" value="YjiS-like"/>
    <property type="match status" value="1"/>
</dbReference>
<dbReference type="AlphaFoldDB" id="A0A178M749"/>
<name>A0A178M749_9PROT</name>
<reference evidence="2 3" key="1">
    <citation type="submission" date="2016-04" db="EMBL/GenBank/DDBJ databases">
        <title>Draft genome sequence of freshwater magnetotactic bacteria Magnetospirillum marisnigri SP-1 and Magnetospirillum moscoviense BB-1.</title>
        <authorList>
            <person name="Koziaeva V."/>
            <person name="Dziuba M.V."/>
            <person name="Ivanov T.M."/>
            <person name="Kuznetsov B."/>
            <person name="Grouzdev D.S."/>
        </authorList>
    </citation>
    <scope>NUCLEOTIDE SEQUENCE [LARGE SCALE GENOMIC DNA]</scope>
    <source>
        <strain evidence="2 3">BB-1</strain>
    </source>
</reference>
<dbReference type="OrthoDB" id="7376415at2"/>
<evidence type="ECO:0000313" key="3">
    <source>
        <dbReference type="Proteomes" id="UP000078543"/>
    </source>
</evidence>
<dbReference type="RefSeq" id="WP_068504609.1">
    <property type="nucleotide sequence ID" value="NZ_LWQU01000198.1"/>
</dbReference>
<protein>
    <recommendedName>
        <fullName evidence="1">YjiS-like domain-containing protein</fullName>
    </recommendedName>
</protein>
<comment type="caution">
    <text evidence="2">The sequence shown here is derived from an EMBL/GenBank/DDBJ whole genome shotgun (WGS) entry which is preliminary data.</text>
</comment>
<dbReference type="InterPro" id="IPR009506">
    <property type="entry name" value="YjiS-like"/>
</dbReference>
<evidence type="ECO:0000259" key="1">
    <source>
        <dbReference type="Pfam" id="PF06568"/>
    </source>
</evidence>